<evidence type="ECO:0000256" key="1">
    <source>
        <dbReference type="SAM" id="Phobius"/>
    </source>
</evidence>
<dbReference type="Pfam" id="PF07301">
    <property type="entry name" value="DUF1453"/>
    <property type="match status" value="1"/>
</dbReference>
<gene>
    <name evidence="2" type="ORF">SAMN04488112_11512</name>
</gene>
<dbReference type="PANTHER" id="PTHR39164:SF1">
    <property type="entry name" value="PROTEIN CCDC"/>
    <property type="match status" value="1"/>
</dbReference>
<keyword evidence="1" id="KW-0472">Membrane</keyword>
<dbReference type="Proteomes" id="UP000199387">
    <property type="component" value="Unassembled WGS sequence"/>
</dbReference>
<sequence length="160" mass="18312">MNLHLILTAGMLTIACAVIIIRLRSARKPTNTKKIIMPPVGMSTGFLMFVYPPCRIPFTWGLVAFIAGTLLFALPLIRTSRFYVTDGQVYLKRSKAFVWILFTLLIIRISAHEYLEQFITLEQTAGVFFVLAFGMLLPWRLAMYMQYKKLKDQIKTTAVD</sequence>
<keyword evidence="1" id="KW-1133">Transmembrane helix</keyword>
<proteinExistence type="predicted"/>
<feature type="transmembrane region" description="Helical" evidence="1">
    <location>
        <begin position="6"/>
        <end position="23"/>
    </location>
</feature>
<name>A0A1G6P2U1_9BACL</name>
<feature type="transmembrane region" description="Helical" evidence="1">
    <location>
        <begin position="97"/>
        <end position="115"/>
    </location>
</feature>
<evidence type="ECO:0000313" key="2">
    <source>
        <dbReference type="EMBL" id="SDC73747.1"/>
    </source>
</evidence>
<feature type="transmembrane region" description="Helical" evidence="1">
    <location>
        <begin position="127"/>
        <end position="145"/>
    </location>
</feature>
<dbReference type="PIRSF" id="PIRSF021441">
    <property type="entry name" value="DUF1453"/>
    <property type="match status" value="1"/>
</dbReference>
<organism evidence="2 3">
    <name type="scientific">Melghirimyces thermohalophilus</name>
    <dbReference type="NCBI Taxonomy" id="1236220"/>
    <lineage>
        <taxon>Bacteria</taxon>
        <taxon>Bacillati</taxon>
        <taxon>Bacillota</taxon>
        <taxon>Bacilli</taxon>
        <taxon>Bacillales</taxon>
        <taxon>Thermoactinomycetaceae</taxon>
        <taxon>Melghirimyces</taxon>
    </lineage>
</organism>
<keyword evidence="1" id="KW-0812">Transmembrane</keyword>
<dbReference type="STRING" id="1236220.SAMN04488112_11512"/>
<evidence type="ECO:0000313" key="3">
    <source>
        <dbReference type="Proteomes" id="UP000199387"/>
    </source>
</evidence>
<dbReference type="InterPro" id="IPR031306">
    <property type="entry name" value="CcdC"/>
</dbReference>
<accession>A0A1G6P2U1</accession>
<keyword evidence="3" id="KW-1185">Reference proteome</keyword>
<dbReference type="AlphaFoldDB" id="A0A1G6P2U1"/>
<dbReference type="RefSeq" id="WP_245662248.1">
    <property type="nucleotide sequence ID" value="NZ_FMZA01000015.1"/>
</dbReference>
<reference evidence="2 3" key="1">
    <citation type="submission" date="2016-10" db="EMBL/GenBank/DDBJ databases">
        <authorList>
            <person name="de Groot N.N."/>
        </authorList>
    </citation>
    <scope>NUCLEOTIDE SEQUENCE [LARGE SCALE GENOMIC DNA]</scope>
    <source>
        <strain evidence="2 3">DSM 45514</strain>
    </source>
</reference>
<dbReference type="InterPro" id="IPR058247">
    <property type="entry name" value="DUF1453"/>
</dbReference>
<protein>
    <submittedName>
        <fullName evidence="2">Membrane protein CcdC involved in cytochrome C biogenesis</fullName>
    </submittedName>
</protein>
<feature type="transmembrane region" description="Helical" evidence="1">
    <location>
        <begin position="35"/>
        <end position="52"/>
    </location>
</feature>
<feature type="transmembrane region" description="Helical" evidence="1">
    <location>
        <begin position="58"/>
        <end position="77"/>
    </location>
</feature>
<dbReference type="PANTHER" id="PTHR39164">
    <property type="entry name" value="PROTEIN CCDC"/>
    <property type="match status" value="1"/>
</dbReference>
<dbReference type="EMBL" id="FMZA01000015">
    <property type="protein sequence ID" value="SDC73747.1"/>
    <property type="molecule type" value="Genomic_DNA"/>
</dbReference>